<dbReference type="SMART" id="SM00462">
    <property type="entry name" value="PTB"/>
    <property type="match status" value="1"/>
</dbReference>
<dbReference type="Pfam" id="PF00640">
    <property type="entry name" value="PID"/>
    <property type="match status" value="1"/>
</dbReference>
<gene>
    <name evidence="2" type="ORF">SVUK_LOCUS11514</name>
</gene>
<dbReference type="SUPFAM" id="SSF50729">
    <property type="entry name" value="PH domain-like"/>
    <property type="match status" value="1"/>
</dbReference>
<dbReference type="Proteomes" id="UP000270094">
    <property type="component" value="Unassembled WGS sequence"/>
</dbReference>
<dbReference type="Gene3D" id="2.30.29.30">
    <property type="entry name" value="Pleckstrin-homology domain (PH domain)/Phosphotyrosine-binding domain (PTB)"/>
    <property type="match status" value="1"/>
</dbReference>
<evidence type="ECO:0000313" key="2">
    <source>
        <dbReference type="EMBL" id="VDM76516.1"/>
    </source>
</evidence>
<feature type="domain" description="PID" evidence="1">
    <location>
        <begin position="21"/>
        <end position="151"/>
    </location>
</feature>
<proteinExistence type="predicted"/>
<dbReference type="EMBL" id="UYYB01097164">
    <property type="protein sequence ID" value="VDM76516.1"/>
    <property type="molecule type" value="Genomic_DNA"/>
</dbReference>
<dbReference type="OrthoDB" id="10057585at2759"/>
<sequence>MSLELPGFDLAYRNVLLNGRVEYSVKFFGSQEVKEAKGTEVIRDAIHAIQFQNGLKRFESTQAGNKLQKVDIQINVEGVTIVDSKTKMALHRYPLQKISFCADDKQDKRIFSFITKSEADPSRHECFVFLSDKMAEQITLTVGEAFDLAYKVGRLVYFCISLVRNLKVGSTYYFLSKIDVISL</sequence>
<dbReference type="InterPro" id="IPR011993">
    <property type="entry name" value="PH-like_dom_sf"/>
</dbReference>
<dbReference type="InterPro" id="IPR006020">
    <property type="entry name" value="PTB/PI_dom"/>
</dbReference>
<dbReference type="InterPro" id="IPR051133">
    <property type="entry name" value="Adapter_Engulfment-Domain"/>
</dbReference>
<accession>A0A3P7J0Q6</accession>
<dbReference type="PANTHER" id="PTHR11232">
    <property type="entry name" value="PHOSPHOTYROSINE INTERACTION DOMAIN-CONTAINING FAMILY MEMBER"/>
    <property type="match status" value="1"/>
</dbReference>
<name>A0A3P7J0Q6_STRVU</name>
<reference evidence="2 3" key="1">
    <citation type="submission" date="2018-11" db="EMBL/GenBank/DDBJ databases">
        <authorList>
            <consortium name="Pathogen Informatics"/>
        </authorList>
    </citation>
    <scope>NUCLEOTIDE SEQUENCE [LARGE SCALE GENOMIC DNA]</scope>
</reference>
<dbReference type="PANTHER" id="PTHR11232:SF77">
    <property type="entry name" value="GULP PTB DOMAIN CONTAINING ENGULFMENT ADAPTOR 1"/>
    <property type="match status" value="1"/>
</dbReference>
<organism evidence="2 3">
    <name type="scientific">Strongylus vulgaris</name>
    <name type="common">Blood worm</name>
    <dbReference type="NCBI Taxonomy" id="40348"/>
    <lineage>
        <taxon>Eukaryota</taxon>
        <taxon>Metazoa</taxon>
        <taxon>Ecdysozoa</taxon>
        <taxon>Nematoda</taxon>
        <taxon>Chromadorea</taxon>
        <taxon>Rhabditida</taxon>
        <taxon>Rhabditina</taxon>
        <taxon>Rhabditomorpha</taxon>
        <taxon>Strongyloidea</taxon>
        <taxon>Strongylidae</taxon>
        <taxon>Strongylus</taxon>
    </lineage>
</organism>
<protein>
    <recommendedName>
        <fullName evidence="1">PID domain-containing protein</fullName>
    </recommendedName>
</protein>
<evidence type="ECO:0000313" key="3">
    <source>
        <dbReference type="Proteomes" id="UP000270094"/>
    </source>
</evidence>
<dbReference type="PROSITE" id="PS01179">
    <property type="entry name" value="PID"/>
    <property type="match status" value="1"/>
</dbReference>
<dbReference type="AlphaFoldDB" id="A0A3P7J0Q6"/>
<keyword evidence="3" id="KW-1185">Reference proteome</keyword>
<evidence type="ECO:0000259" key="1">
    <source>
        <dbReference type="PROSITE" id="PS01179"/>
    </source>
</evidence>